<dbReference type="InterPro" id="IPR019734">
    <property type="entry name" value="TPR_rpt"/>
</dbReference>
<evidence type="ECO:0000256" key="2">
    <source>
        <dbReference type="ARBA" id="ARBA00022737"/>
    </source>
</evidence>
<dbReference type="GO" id="GO:0098794">
    <property type="term" value="C:postsynapse"/>
    <property type="evidence" value="ECO:0007669"/>
    <property type="project" value="UniProtKB-SubCell"/>
</dbReference>
<dbReference type="PROSITE" id="PS50089">
    <property type="entry name" value="ZF_RING_2"/>
    <property type="match status" value="1"/>
</dbReference>
<gene>
    <name evidence="14" type="ORF">TKK_018949</name>
</gene>
<dbReference type="SUPFAM" id="SSF57850">
    <property type="entry name" value="RING/U-box"/>
    <property type="match status" value="1"/>
</dbReference>
<organism evidence="14 15">
    <name type="scientific">Trichogramma kaykai</name>
    <dbReference type="NCBI Taxonomy" id="54128"/>
    <lineage>
        <taxon>Eukaryota</taxon>
        <taxon>Metazoa</taxon>
        <taxon>Ecdysozoa</taxon>
        <taxon>Arthropoda</taxon>
        <taxon>Hexapoda</taxon>
        <taxon>Insecta</taxon>
        <taxon>Pterygota</taxon>
        <taxon>Neoptera</taxon>
        <taxon>Endopterygota</taxon>
        <taxon>Hymenoptera</taxon>
        <taxon>Apocrita</taxon>
        <taxon>Proctotrupomorpha</taxon>
        <taxon>Chalcidoidea</taxon>
        <taxon>Trichogrammatidae</taxon>
        <taxon>Trichogramma</taxon>
    </lineage>
</organism>
<dbReference type="Pfam" id="PF12796">
    <property type="entry name" value="Ank_2"/>
    <property type="match status" value="3"/>
</dbReference>
<evidence type="ECO:0000256" key="9">
    <source>
        <dbReference type="ARBA" id="ARBA00038259"/>
    </source>
</evidence>
<feature type="compositionally biased region" description="Polar residues" evidence="12">
    <location>
        <begin position="410"/>
        <end position="422"/>
    </location>
</feature>
<dbReference type="SUPFAM" id="SSF48452">
    <property type="entry name" value="TPR-like"/>
    <property type="match status" value="1"/>
</dbReference>
<reference evidence="14 15" key="1">
    <citation type="journal article" date="2024" name="bioRxiv">
        <title>A reference genome for Trichogramma kaykai: A tiny desert-dwelling parasitoid wasp with competing sex-ratio distorters.</title>
        <authorList>
            <person name="Culotta J."/>
            <person name="Lindsey A.R."/>
        </authorList>
    </citation>
    <scope>NUCLEOTIDE SEQUENCE [LARGE SCALE GENOMIC DNA]</scope>
    <source>
        <strain evidence="14 15">KSX58</strain>
    </source>
</reference>
<comment type="subcellular location">
    <subcellularLocation>
        <location evidence="8">Postsynapse</location>
    </subcellularLocation>
</comment>
<evidence type="ECO:0000256" key="3">
    <source>
        <dbReference type="ARBA" id="ARBA00022771"/>
    </source>
</evidence>
<feature type="repeat" description="ANK" evidence="10">
    <location>
        <begin position="1194"/>
        <end position="1226"/>
    </location>
</feature>
<keyword evidence="15" id="KW-1185">Reference proteome</keyword>
<evidence type="ECO:0000256" key="6">
    <source>
        <dbReference type="ARBA" id="ARBA00023018"/>
    </source>
</evidence>
<proteinExistence type="inferred from homology"/>
<sequence>MNRFTDLAQIRALVDSTGGGGGLNGSASTSGIGISASHLCPSCEMPFDKGKKRRLIDSCGHERCYSCLVRTQICPLCSCLQYNNNNNNFNASSSKSFEDDNDDDDIDVDDDIDDDYDEENDDENESSFLRPKGRRTRGFAGSRQSSAGGDWLESASLCASPRPRPKNSKNFKTSTIKANDDVKLLKGKPPILPESRLKSQDMTKSCPTPPSQRKKFFLNGKLRSPFGSSAHKQLLINNNNNNNKRERSTENPADSESPSAISAWMTASWEGKSQWPGAVLGKIRSLWSSSQGSSQCGLNQLIANNAGNDNCDHDDDDVDNNYSAHKLPEDEGIIGTTKETNCAGVGHSTRRSGNSDLYMRLGLLLGNDHHHQSSSSHHQKLRSAPATRASSVAKNETDQTSSARLPPAAASTNTSPVSTLTGASSEAEICNANNNNNNNGSGSGSARATLRGGISSACSPLLQHKFSRLRSSAGKGSKKYQQLQQQQQQQQQTSSNAGSVASISTSASTSMSMSQQSGVSISGLSNASSTESPRVSRRRHSVTNGQIVVGDQQQAGGSAKNSRRHQHARRSARAYNYKGPGLDPQIRFLQQQAQLQLRPLFFEVPQVESEPLFVGRQWLLQELKQVVEGTAPGALVVGSPGTGKTALVLQLVDRSCFGRKHKDHRTTTALEIGSHTESLLQDLATSVVAYHFCQTENNATCLVPDLVHSLAAQLCQAPQLAAYREHLLSEPHLQGALSQKECTVDPDLALQRGVLEPLQLLRRAGRLPDCRLLVLVDAVCAAEYHAPDRGDTVASFLARHAASLPSWLKLVVTVRSQLVDRCAKQLAYPRLCLDSSGSGRAGGAAAAAGLQVDHALNVSRDLADYINLRISQSPAIQANVTAAGSQNHHHHHHHHHHQTAKSSAVEASRFAAHLLNLAQGSFLFAKMTLDLLESGHLVAKSSSYKVLPVSLAQIYQLHFNLRFPTDSSFERVSSMLGVCLAALSPLTLPEIYRSCNSLENRVSLAWEDFLQRFKMLSGFLVKRLDDTYMFFHPSFREWLIRRDEGESFKFQCDLRHGHAAHAFRLTRLEAPLDGERTLELGHHVLKAHLFRGCNNGNGGGITSSSASWPSRDLQAVWLATASQNTSAALCTLRNVYSPNVKVSRLLLLAGASPDAITDYLGSAPILCMYAHEGSCEMVSLLLDFGANVDLANSQGCTALILAAARGHCDVVRRLAAAGATLGRTDTSRQCALVHAARRGRLAVVGYLLACDWLTTTNNDGHRRLGSGRNVDRDEAALQALVAAAAQGHEAVVEFLLDMSEVGVDEVDTLLGETALSVAAANGSTTTVSALLARGAAPEVPNAKGLTPLMLAAREGNWATAERLLQPMGCLNNRHGSQDDGEIQTTRLLKQRDPEGMTALMLAAQEGHANLCELLLDKGAQLEDQDVRGHGALTWACMRGRVQAVQLLLERGADVAACDRAGRSPLDLAACQVNPKIVQLLLDKGAAIEHVDHKGMRPLDRAIGSRNLPVVQSFLRLGAKLGPVTWTCASGKPDMLLVLLNKLLEDGNVLFRKSRFKEAGHRYIYALKKFPEVPEASDQPEHEDRSNRLAHAAAFVQLRINFLLNLSRCKRKTNEFEEANEIADEVLKIRPHSFEAYYARARGNMNLDRLEEALRDCEAGLRHVPDQARHDRRAFRQLKEQILSMINGTEIRTDKSGQIIVRASIDRSTEL</sequence>
<feature type="region of interest" description="Disordered" evidence="12">
    <location>
        <begin position="185"/>
        <end position="214"/>
    </location>
</feature>
<dbReference type="Gene3D" id="1.25.40.10">
    <property type="entry name" value="Tetratricopeptide repeat domain"/>
    <property type="match status" value="1"/>
</dbReference>
<evidence type="ECO:0000256" key="10">
    <source>
        <dbReference type="PROSITE-ProRule" id="PRU00023"/>
    </source>
</evidence>
<dbReference type="InterPro" id="IPR001841">
    <property type="entry name" value="Znf_RING"/>
</dbReference>
<keyword evidence="2" id="KW-0677">Repeat</keyword>
<dbReference type="SMART" id="SM00028">
    <property type="entry name" value="TPR"/>
    <property type="match status" value="2"/>
</dbReference>
<dbReference type="Pfam" id="PF25520">
    <property type="entry name" value="AAA_lid_TANC1"/>
    <property type="match status" value="1"/>
</dbReference>
<feature type="region of interest" description="Disordered" evidence="12">
    <location>
        <begin position="368"/>
        <end position="422"/>
    </location>
</feature>
<protein>
    <recommendedName>
        <fullName evidence="13">RING-type domain-containing protein</fullName>
    </recommendedName>
</protein>
<dbReference type="Pfam" id="PF00023">
    <property type="entry name" value="Ank"/>
    <property type="match status" value="1"/>
</dbReference>
<feature type="repeat" description="ANK" evidence="10">
    <location>
        <begin position="1427"/>
        <end position="1459"/>
    </location>
</feature>
<keyword evidence="5" id="KW-0862">Zinc</keyword>
<dbReference type="InterPro" id="IPR050889">
    <property type="entry name" value="Dendritic_Spine_Reg/Scaffold"/>
</dbReference>
<evidence type="ECO:0000256" key="4">
    <source>
        <dbReference type="ARBA" id="ARBA00022803"/>
    </source>
</evidence>
<dbReference type="SMART" id="SM00248">
    <property type="entry name" value="ANK"/>
    <property type="match status" value="9"/>
</dbReference>
<dbReference type="InterPro" id="IPR027417">
    <property type="entry name" value="P-loop_NTPase"/>
</dbReference>
<keyword evidence="6" id="KW-0770">Synapse</keyword>
<evidence type="ECO:0000256" key="5">
    <source>
        <dbReference type="ARBA" id="ARBA00022833"/>
    </source>
</evidence>
<feature type="region of interest" description="Disordered" evidence="12">
    <location>
        <begin position="880"/>
        <end position="902"/>
    </location>
</feature>
<feature type="region of interest" description="Disordered" evidence="12">
    <location>
        <begin position="238"/>
        <end position="258"/>
    </location>
</feature>
<dbReference type="PROSITE" id="PS50088">
    <property type="entry name" value="ANK_REPEAT"/>
    <property type="match status" value="5"/>
</dbReference>
<feature type="repeat" description="ANK" evidence="10">
    <location>
        <begin position="1310"/>
        <end position="1342"/>
    </location>
</feature>
<evidence type="ECO:0000259" key="13">
    <source>
        <dbReference type="PROSITE" id="PS50089"/>
    </source>
</evidence>
<keyword evidence="3 11" id="KW-0863">Zinc-finger</keyword>
<comment type="similarity">
    <text evidence="9">Belongs to the TANC family.</text>
</comment>
<feature type="repeat" description="ANK" evidence="10">
    <location>
        <begin position="1394"/>
        <end position="1426"/>
    </location>
</feature>
<dbReference type="InterPro" id="IPR058018">
    <property type="entry name" value="AAA_lid_TANC1/2"/>
</dbReference>
<feature type="region of interest" description="Disordered" evidence="12">
    <location>
        <begin position="92"/>
        <end position="149"/>
    </location>
</feature>
<dbReference type="GO" id="GO:0008270">
    <property type="term" value="F:zinc ion binding"/>
    <property type="evidence" value="ECO:0007669"/>
    <property type="project" value="UniProtKB-KW"/>
</dbReference>
<feature type="compositionally biased region" description="Basic residues" evidence="12">
    <location>
        <begin position="887"/>
        <end position="899"/>
    </location>
</feature>
<feature type="compositionally biased region" description="Acidic residues" evidence="12">
    <location>
        <begin position="99"/>
        <end position="125"/>
    </location>
</feature>
<feature type="compositionally biased region" description="Polar residues" evidence="12">
    <location>
        <begin position="388"/>
        <end position="403"/>
    </location>
</feature>
<comment type="caution">
    <text evidence="14">The sequence shown here is derived from an EMBL/GenBank/DDBJ whole genome shotgun (WGS) entry which is preliminary data.</text>
</comment>
<dbReference type="Proteomes" id="UP001627154">
    <property type="component" value="Unassembled WGS sequence"/>
</dbReference>
<keyword evidence="1" id="KW-0597">Phosphoprotein</keyword>
<feature type="region of interest" description="Disordered" evidence="12">
    <location>
        <begin position="471"/>
        <end position="571"/>
    </location>
</feature>
<feature type="compositionally biased region" description="Polar residues" evidence="12">
    <location>
        <begin position="542"/>
        <end position="560"/>
    </location>
</feature>
<evidence type="ECO:0000256" key="1">
    <source>
        <dbReference type="ARBA" id="ARBA00022553"/>
    </source>
</evidence>
<dbReference type="InterPro" id="IPR058056">
    <property type="entry name" value="WH_TANC1/2"/>
</dbReference>
<feature type="compositionally biased region" description="Basic residues" evidence="12">
    <location>
        <begin position="561"/>
        <end position="571"/>
    </location>
</feature>
<dbReference type="InterPro" id="IPR011990">
    <property type="entry name" value="TPR-like_helical_dom_sf"/>
</dbReference>
<evidence type="ECO:0000256" key="7">
    <source>
        <dbReference type="ARBA" id="ARBA00023043"/>
    </source>
</evidence>
<dbReference type="SUPFAM" id="SSF52540">
    <property type="entry name" value="P-loop containing nucleoside triphosphate hydrolases"/>
    <property type="match status" value="1"/>
</dbReference>
<dbReference type="SUPFAM" id="SSF48403">
    <property type="entry name" value="Ankyrin repeat"/>
    <property type="match status" value="1"/>
</dbReference>
<keyword evidence="7 10" id="KW-0040">ANK repeat</keyword>
<evidence type="ECO:0000256" key="8">
    <source>
        <dbReference type="ARBA" id="ARBA00034110"/>
    </source>
</evidence>
<feature type="domain" description="RING-type" evidence="13">
    <location>
        <begin position="40"/>
        <end position="78"/>
    </location>
</feature>
<evidence type="ECO:0000313" key="14">
    <source>
        <dbReference type="EMBL" id="KAL3385377.1"/>
    </source>
</evidence>
<keyword evidence="4" id="KW-0802">TPR repeat</keyword>
<dbReference type="PANTHER" id="PTHR24166:SF55">
    <property type="entry name" value="ROLLING PEBBLES, ISOFORM B"/>
    <property type="match status" value="1"/>
</dbReference>
<evidence type="ECO:0000256" key="12">
    <source>
        <dbReference type="SAM" id="MobiDB-lite"/>
    </source>
</evidence>
<dbReference type="PROSITE" id="PS50297">
    <property type="entry name" value="ANK_REP_REGION"/>
    <property type="match status" value="4"/>
</dbReference>
<feature type="compositionally biased region" description="Low complexity" evidence="12">
    <location>
        <begin position="481"/>
        <end position="522"/>
    </location>
</feature>
<name>A0ABD2VY97_9HYME</name>
<keyword evidence="3 11" id="KW-0479">Metal-binding</keyword>
<dbReference type="Pfam" id="PF25521">
    <property type="entry name" value="WHD_TANC1"/>
    <property type="match status" value="1"/>
</dbReference>
<feature type="repeat" description="ANK" evidence="10">
    <location>
        <begin position="1460"/>
        <end position="1492"/>
    </location>
</feature>
<dbReference type="PANTHER" id="PTHR24166">
    <property type="entry name" value="ROLLING PEBBLES, ISOFORM B"/>
    <property type="match status" value="1"/>
</dbReference>
<dbReference type="Gene3D" id="1.25.40.20">
    <property type="entry name" value="Ankyrin repeat-containing domain"/>
    <property type="match status" value="3"/>
</dbReference>
<dbReference type="EMBL" id="JBJJXI010000157">
    <property type="protein sequence ID" value="KAL3385377.1"/>
    <property type="molecule type" value="Genomic_DNA"/>
</dbReference>
<evidence type="ECO:0000313" key="15">
    <source>
        <dbReference type="Proteomes" id="UP001627154"/>
    </source>
</evidence>
<dbReference type="InterPro" id="IPR002110">
    <property type="entry name" value="Ankyrin_rpt"/>
</dbReference>
<dbReference type="InterPro" id="IPR036770">
    <property type="entry name" value="Ankyrin_rpt-contain_sf"/>
</dbReference>
<evidence type="ECO:0000256" key="11">
    <source>
        <dbReference type="PROSITE-ProRule" id="PRU00175"/>
    </source>
</evidence>
<accession>A0ABD2VY97</accession>
<feature type="compositionally biased region" description="Polar residues" evidence="12">
    <location>
        <begin position="523"/>
        <end position="533"/>
    </location>
</feature>